<evidence type="ECO:0000313" key="2">
    <source>
        <dbReference type="EMBL" id="MDQ0568118.1"/>
    </source>
</evidence>
<dbReference type="NCBIfam" id="TIGR02167">
    <property type="entry name" value="Liste_lipo_26"/>
    <property type="match status" value="8"/>
</dbReference>
<evidence type="ECO:0000256" key="1">
    <source>
        <dbReference type="SAM" id="SignalP"/>
    </source>
</evidence>
<feature type="chain" id="PRO_5046431678" evidence="1">
    <location>
        <begin position="20"/>
        <end position="436"/>
    </location>
</feature>
<keyword evidence="1" id="KW-0732">Signal</keyword>
<keyword evidence="3" id="KW-1185">Reference proteome</keyword>
<dbReference type="Pfam" id="PF03382">
    <property type="entry name" value="DUF285"/>
    <property type="match status" value="2"/>
</dbReference>
<accession>A0ABU0NFA0</accession>
<organism evidence="2 3">
    <name type="scientific">Mycoplasma yeatsii</name>
    <dbReference type="NCBI Taxonomy" id="51365"/>
    <lineage>
        <taxon>Bacteria</taxon>
        <taxon>Bacillati</taxon>
        <taxon>Mycoplasmatota</taxon>
        <taxon>Mollicutes</taxon>
        <taxon>Mycoplasmataceae</taxon>
        <taxon>Mycoplasma</taxon>
    </lineage>
</organism>
<proteinExistence type="predicted"/>
<dbReference type="RefSeq" id="WP_307445590.1">
    <property type="nucleotide sequence ID" value="NZ_JAUSWP010000010.1"/>
</dbReference>
<protein>
    <submittedName>
        <fullName evidence="2">Surface protein</fullName>
    </submittedName>
</protein>
<comment type="caution">
    <text evidence="2">The sequence shown here is derived from an EMBL/GenBank/DDBJ whole genome shotgun (WGS) entry which is preliminary data.</text>
</comment>
<name>A0ABU0NFA0_9MOLU</name>
<reference evidence="2" key="1">
    <citation type="submission" date="2023-07" db="EMBL/GenBank/DDBJ databases">
        <title>Genomic Encyclopedia of Type Strains, Phase IV (KMG-IV): sequencing the most valuable type-strain genomes for metagenomic binning, comparative biology and taxonomic classification.</title>
        <authorList>
            <person name="Goeker M."/>
        </authorList>
    </citation>
    <scope>NUCLEOTIDE SEQUENCE [LARGE SCALE GENOMIC DNA]</scope>
    <source>
        <strain evidence="2">DSM 22019</strain>
    </source>
</reference>
<gene>
    <name evidence="2" type="ORF">J2Z63_000768</name>
</gene>
<sequence>MKKLLWILGPVLVTAGTGAGIGATVAKGPNPNTQNKIQKIDLSEIINKRDLGTFLENNITEANIMLKVKELNSEFKDKDTSSLSVEISEFSAVIKSTTKDLKFSGEVQVRFIPVDGNGSNNIRTAVYNEDKSICKKIGYSIDEEGNWTVERFDTNTGKVPEELPWFITSLESVFESNENEEIKGLDKWNTSNVTNMQGMFGGARSFNQDISNWNTSNVTEMSGMFWWATNFNQPIGNWNTSNVTDMSVMFDSAQSFNQDISNWNTSNVTNMSGMFWWATNFNQDISNWNTSNVAYMYGMFTNARNFNQNINTKQVTREDGTTYTAWDTSNVTYMSRMFEEAEKFNQDISKWNTENVTDMYAMFKNTESFNQDISNWDTRNVTDMSFMFNGAKSFNQNISNWNVDKVTEFDDFAIDSPQFIHPEWTESKRPNFKKEV</sequence>
<evidence type="ECO:0000313" key="3">
    <source>
        <dbReference type="Proteomes" id="UP001236620"/>
    </source>
</evidence>
<dbReference type="InterPro" id="IPR005046">
    <property type="entry name" value="DUF285"/>
</dbReference>
<dbReference type="InterPro" id="IPR011889">
    <property type="entry name" value="Liste_lipo_26"/>
</dbReference>
<feature type="signal peptide" evidence="1">
    <location>
        <begin position="1"/>
        <end position="19"/>
    </location>
</feature>
<dbReference type="EMBL" id="JAUSWP010000010">
    <property type="protein sequence ID" value="MDQ0568118.1"/>
    <property type="molecule type" value="Genomic_DNA"/>
</dbReference>
<dbReference type="Proteomes" id="UP001236620">
    <property type="component" value="Unassembled WGS sequence"/>
</dbReference>